<name>A0A846QPI6_9FLAO</name>
<protein>
    <submittedName>
        <fullName evidence="1">Putative DCC family thiol-disulfide oxidoreductase YuxK</fullName>
    </submittedName>
</protein>
<dbReference type="Pfam" id="PF04134">
    <property type="entry name" value="DCC1-like"/>
    <property type="match status" value="1"/>
</dbReference>
<dbReference type="RefSeq" id="WP_394352745.1">
    <property type="nucleotide sequence ID" value="NZ_JAATJJ010000001.1"/>
</dbReference>
<dbReference type="PANTHER" id="PTHR33639:SF2">
    <property type="entry name" value="DUF393 DOMAIN-CONTAINING PROTEIN"/>
    <property type="match status" value="1"/>
</dbReference>
<proteinExistence type="predicted"/>
<dbReference type="Proteomes" id="UP000590442">
    <property type="component" value="Unassembled WGS sequence"/>
</dbReference>
<dbReference type="AlphaFoldDB" id="A0A846QPI6"/>
<organism evidence="1 2">
    <name type="scientific">Saonia flava</name>
    <dbReference type="NCBI Taxonomy" id="523696"/>
    <lineage>
        <taxon>Bacteria</taxon>
        <taxon>Pseudomonadati</taxon>
        <taxon>Bacteroidota</taxon>
        <taxon>Flavobacteriia</taxon>
        <taxon>Flavobacteriales</taxon>
        <taxon>Flavobacteriaceae</taxon>
        <taxon>Saonia</taxon>
    </lineage>
</organism>
<dbReference type="GO" id="GO:0015035">
    <property type="term" value="F:protein-disulfide reductase activity"/>
    <property type="evidence" value="ECO:0007669"/>
    <property type="project" value="InterPro"/>
</dbReference>
<keyword evidence="2" id="KW-1185">Reference proteome</keyword>
<dbReference type="EMBL" id="JAATJJ010000001">
    <property type="protein sequence ID" value="NJB70018.1"/>
    <property type="molecule type" value="Genomic_DNA"/>
</dbReference>
<evidence type="ECO:0000313" key="2">
    <source>
        <dbReference type="Proteomes" id="UP000590442"/>
    </source>
</evidence>
<accession>A0A846QPI6</accession>
<dbReference type="InterPro" id="IPR052927">
    <property type="entry name" value="DCC_oxidoreductase"/>
</dbReference>
<dbReference type="PANTHER" id="PTHR33639">
    <property type="entry name" value="THIOL-DISULFIDE OXIDOREDUCTASE DCC"/>
    <property type="match status" value="1"/>
</dbReference>
<dbReference type="InterPro" id="IPR007263">
    <property type="entry name" value="DCC1-like"/>
</dbReference>
<evidence type="ECO:0000313" key="1">
    <source>
        <dbReference type="EMBL" id="NJB70018.1"/>
    </source>
</evidence>
<comment type="caution">
    <text evidence="1">The sequence shown here is derived from an EMBL/GenBank/DDBJ whole genome shotgun (WGS) entry which is preliminary data.</text>
</comment>
<reference evidence="1 2" key="1">
    <citation type="submission" date="2020-03" db="EMBL/GenBank/DDBJ databases">
        <title>Genomic Encyclopedia of Type Strains, Phase IV (KMG-IV): sequencing the most valuable type-strain genomes for metagenomic binning, comparative biology and taxonomic classification.</title>
        <authorList>
            <person name="Goeker M."/>
        </authorList>
    </citation>
    <scope>NUCLEOTIDE SEQUENCE [LARGE SCALE GENOMIC DNA]</scope>
    <source>
        <strain evidence="1 2">DSM 29762</strain>
    </source>
</reference>
<sequence>MDKKIILFDGVCNLCNSSVQYIIKRDKKDIFRFAALQSETGKKLVEERKIDTSKVDSIILIEPGVAYYTKSDAILNIGLEFGGSWRTITVFTWIPTGIRNIVYDFIAKNRYKWYGKKDACMIPTPELKAKFLD</sequence>
<gene>
    <name evidence="1" type="ORF">GGR42_000480</name>
</gene>